<dbReference type="GO" id="GO:0005524">
    <property type="term" value="F:ATP binding"/>
    <property type="evidence" value="ECO:0007669"/>
    <property type="project" value="UniProtKB-UniRule"/>
</dbReference>
<sequence>MLAAGLGSGVLLRSLNLSGILELNLKKAGLLALPPQIGELSQLTKLDVSLSPLSDLPEAIGKLSQLRILFCLGCRFGSVPIVLGTLPALYMLSFKSNKLTSISPAALAPTLEWLILTDNQLTTLPSQLPKGLRKVMLTNNKLRQLPEALVACADLELIRLADNALERLPAGMLTMPKLSWMGLAGNPLLARGGAGFAPLPAPRWVHPDELSFHEQLGAGGGGFVHRATWTCAPGATPVACAVKVFRGAASVTDGDPAHEIDLGEALSHPNVIRVLGACPAPQLGLVLELLEPGEWTELGLPPSFATCTRDTYKAGTAFSLAQVLTTLQGVAAACAHLHAKRFTHGDLYAHNTMIQPRTGEAKVGDFGAAYNYEPLGPSSAPLIERIEVRAFGCMAEELAQRVGLEGTGPIHSASIAAKLTKLTKLIEQCMRPDVAARPSFAAIVATLADI</sequence>
<dbReference type="SUPFAM" id="SSF56112">
    <property type="entry name" value="Protein kinase-like (PK-like)"/>
    <property type="match status" value="1"/>
</dbReference>
<dbReference type="Gene3D" id="1.10.510.10">
    <property type="entry name" value="Transferase(Phosphotransferase) domain 1"/>
    <property type="match status" value="1"/>
</dbReference>
<feature type="binding site" evidence="5">
    <location>
        <position position="243"/>
    </location>
    <ligand>
        <name>ATP</name>
        <dbReference type="ChEBI" id="CHEBI:30616"/>
    </ligand>
</feature>
<dbReference type="InterPro" id="IPR003591">
    <property type="entry name" value="Leu-rich_rpt_typical-subtyp"/>
</dbReference>
<dbReference type="Pfam" id="PF07714">
    <property type="entry name" value="PK_Tyr_Ser-Thr"/>
    <property type="match status" value="1"/>
</dbReference>
<dbReference type="PROSITE" id="PS50011">
    <property type="entry name" value="PROTEIN_KINASE_DOM"/>
    <property type="match status" value="1"/>
</dbReference>
<dbReference type="InterPro" id="IPR011009">
    <property type="entry name" value="Kinase-like_dom_sf"/>
</dbReference>
<dbReference type="PROSITE" id="PS00107">
    <property type="entry name" value="PROTEIN_KINASE_ATP"/>
    <property type="match status" value="1"/>
</dbReference>
<evidence type="ECO:0000313" key="8">
    <source>
        <dbReference type="Proteomes" id="UP000037460"/>
    </source>
</evidence>
<keyword evidence="2" id="KW-0677">Repeat</keyword>
<evidence type="ECO:0000256" key="1">
    <source>
        <dbReference type="ARBA" id="ARBA00022614"/>
    </source>
</evidence>
<keyword evidence="1" id="KW-0433">Leucine-rich repeat</keyword>
<dbReference type="Gene3D" id="3.30.200.20">
    <property type="entry name" value="Phosphorylase Kinase, domain 1"/>
    <property type="match status" value="1"/>
</dbReference>
<dbReference type="Gene3D" id="3.80.10.10">
    <property type="entry name" value="Ribonuclease Inhibitor"/>
    <property type="match status" value="1"/>
</dbReference>
<dbReference type="GO" id="GO:0004672">
    <property type="term" value="F:protein kinase activity"/>
    <property type="evidence" value="ECO:0007669"/>
    <property type="project" value="InterPro"/>
</dbReference>
<keyword evidence="8" id="KW-1185">Reference proteome</keyword>
<evidence type="ECO:0000259" key="6">
    <source>
        <dbReference type="PROSITE" id="PS50011"/>
    </source>
</evidence>
<keyword evidence="7" id="KW-0418">Kinase</keyword>
<evidence type="ECO:0000256" key="4">
    <source>
        <dbReference type="ARBA" id="ARBA00022840"/>
    </source>
</evidence>
<feature type="domain" description="Protein kinase" evidence="6">
    <location>
        <begin position="210"/>
        <end position="450"/>
    </location>
</feature>
<evidence type="ECO:0000313" key="7">
    <source>
        <dbReference type="EMBL" id="KOO27853.1"/>
    </source>
</evidence>
<dbReference type="PANTHER" id="PTHR48056">
    <property type="entry name" value="LRR RECEPTOR-LIKE SERINE/THREONINE-PROTEIN KINASE-RELATED"/>
    <property type="match status" value="1"/>
</dbReference>
<dbReference type="InterPro" id="IPR050647">
    <property type="entry name" value="Plant_LRR-RLKs"/>
</dbReference>
<dbReference type="InterPro" id="IPR000719">
    <property type="entry name" value="Prot_kinase_dom"/>
</dbReference>
<proteinExistence type="predicted"/>
<evidence type="ECO:0000256" key="2">
    <source>
        <dbReference type="ARBA" id="ARBA00022737"/>
    </source>
</evidence>
<keyword evidence="7" id="KW-0808">Transferase</keyword>
<dbReference type="AlphaFoldDB" id="A0A0M0JNL6"/>
<gene>
    <name evidence="7" type="ORF">Ctob_007658</name>
</gene>
<name>A0A0M0JNL6_9EUKA</name>
<organism evidence="7 8">
    <name type="scientific">Chrysochromulina tobinii</name>
    <dbReference type="NCBI Taxonomy" id="1460289"/>
    <lineage>
        <taxon>Eukaryota</taxon>
        <taxon>Haptista</taxon>
        <taxon>Haptophyta</taxon>
        <taxon>Prymnesiophyceae</taxon>
        <taxon>Prymnesiales</taxon>
        <taxon>Chrysochromulinaceae</taxon>
        <taxon>Chrysochromulina</taxon>
    </lineage>
</organism>
<dbReference type="InterPro" id="IPR017441">
    <property type="entry name" value="Protein_kinase_ATP_BS"/>
</dbReference>
<comment type="caution">
    <text evidence="7">The sequence shown here is derived from an EMBL/GenBank/DDBJ whole genome shotgun (WGS) entry which is preliminary data.</text>
</comment>
<dbReference type="EMBL" id="JWZX01002655">
    <property type="protein sequence ID" value="KOO27853.1"/>
    <property type="molecule type" value="Genomic_DNA"/>
</dbReference>
<protein>
    <submittedName>
        <fullName evidence="7">Serine threonine protein kinase</fullName>
    </submittedName>
</protein>
<reference evidence="8" key="1">
    <citation type="journal article" date="2015" name="PLoS Genet.">
        <title>Genome Sequence and Transcriptome Analyses of Chrysochromulina tobin: Metabolic Tools for Enhanced Algal Fitness in the Prominent Order Prymnesiales (Haptophyceae).</title>
        <authorList>
            <person name="Hovde B.T."/>
            <person name="Deodato C.R."/>
            <person name="Hunsperger H.M."/>
            <person name="Ryken S.A."/>
            <person name="Yost W."/>
            <person name="Jha R.K."/>
            <person name="Patterson J."/>
            <person name="Monnat R.J. Jr."/>
            <person name="Barlow S.B."/>
            <person name="Starkenburg S.R."/>
            <person name="Cattolico R.A."/>
        </authorList>
    </citation>
    <scope>NUCLEOTIDE SEQUENCE</scope>
    <source>
        <strain evidence="8">CCMP291</strain>
    </source>
</reference>
<dbReference type="SUPFAM" id="SSF52058">
    <property type="entry name" value="L domain-like"/>
    <property type="match status" value="1"/>
</dbReference>
<dbReference type="Proteomes" id="UP000037460">
    <property type="component" value="Unassembled WGS sequence"/>
</dbReference>
<dbReference type="InterPro" id="IPR032675">
    <property type="entry name" value="LRR_dom_sf"/>
</dbReference>
<keyword evidence="4 5" id="KW-0067">ATP-binding</keyword>
<evidence type="ECO:0000256" key="3">
    <source>
        <dbReference type="ARBA" id="ARBA00022741"/>
    </source>
</evidence>
<keyword evidence="3 5" id="KW-0547">Nucleotide-binding</keyword>
<dbReference type="SMART" id="SM00369">
    <property type="entry name" value="LRR_TYP"/>
    <property type="match status" value="5"/>
</dbReference>
<dbReference type="PANTHER" id="PTHR48056:SF81">
    <property type="entry name" value="RECEPTOR PROTEIN-TYROSINE KINASE CEPR1"/>
    <property type="match status" value="1"/>
</dbReference>
<dbReference type="InterPro" id="IPR001245">
    <property type="entry name" value="Ser-Thr/Tyr_kinase_cat_dom"/>
</dbReference>
<evidence type="ECO:0000256" key="5">
    <source>
        <dbReference type="PROSITE-ProRule" id="PRU10141"/>
    </source>
</evidence>
<accession>A0A0M0JNL6</accession>
<dbReference type="OrthoDB" id="1668230at2759"/>